<feature type="region of interest" description="Disordered" evidence="1">
    <location>
        <begin position="152"/>
        <end position="199"/>
    </location>
</feature>
<keyword evidence="3" id="KW-1185">Reference proteome</keyword>
<organism evidence="2 3">
    <name type="scientific">Lentinula lateritia</name>
    <dbReference type="NCBI Taxonomy" id="40482"/>
    <lineage>
        <taxon>Eukaryota</taxon>
        <taxon>Fungi</taxon>
        <taxon>Dikarya</taxon>
        <taxon>Basidiomycota</taxon>
        <taxon>Agaricomycotina</taxon>
        <taxon>Agaricomycetes</taxon>
        <taxon>Agaricomycetidae</taxon>
        <taxon>Agaricales</taxon>
        <taxon>Marasmiineae</taxon>
        <taxon>Omphalotaceae</taxon>
        <taxon>Lentinula</taxon>
    </lineage>
</organism>
<protein>
    <submittedName>
        <fullName evidence="2">Uncharacterized protein</fullName>
    </submittedName>
</protein>
<reference evidence="2" key="1">
    <citation type="submission" date="2022-08" db="EMBL/GenBank/DDBJ databases">
        <title>A Global Phylogenomic Analysis of the Shiitake Genus Lentinula.</title>
        <authorList>
            <consortium name="DOE Joint Genome Institute"/>
            <person name="Sierra-Patev S."/>
            <person name="Min B."/>
            <person name="Naranjo-Ortiz M."/>
            <person name="Looney B."/>
            <person name="Konkel Z."/>
            <person name="Slot J.C."/>
            <person name="Sakamoto Y."/>
            <person name="Steenwyk J.L."/>
            <person name="Rokas A."/>
            <person name="Carro J."/>
            <person name="Camarero S."/>
            <person name="Ferreira P."/>
            <person name="Molpeceres G."/>
            <person name="Ruiz-Duenas F.J."/>
            <person name="Serrano A."/>
            <person name="Henrissat B."/>
            <person name="Drula E."/>
            <person name="Hughes K.W."/>
            <person name="Mata J.L."/>
            <person name="Ishikawa N.K."/>
            <person name="Vargas-Isla R."/>
            <person name="Ushijima S."/>
            <person name="Smith C.A."/>
            <person name="Ahrendt S."/>
            <person name="Andreopoulos W."/>
            <person name="He G."/>
            <person name="Labutti K."/>
            <person name="Lipzen A."/>
            <person name="Ng V."/>
            <person name="Riley R."/>
            <person name="Sandor L."/>
            <person name="Barry K."/>
            <person name="Martinez A.T."/>
            <person name="Xiao Y."/>
            <person name="Gibbons J.G."/>
            <person name="Terashima K."/>
            <person name="Grigoriev I.V."/>
            <person name="Hibbett D.S."/>
        </authorList>
    </citation>
    <scope>NUCLEOTIDE SEQUENCE</scope>
    <source>
        <strain evidence="2">RHP3577 ss4</strain>
    </source>
</reference>
<gene>
    <name evidence="2" type="ORF">C8R41DRAFT_867911</name>
</gene>
<dbReference type="Proteomes" id="UP001150217">
    <property type="component" value="Unassembled WGS sequence"/>
</dbReference>
<comment type="caution">
    <text evidence="2">The sequence shown here is derived from an EMBL/GenBank/DDBJ whole genome shotgun (WGS) entry which is preliminary data.</text>
</comment>
<evidence type="ECO:0000313" key="3">
    <source>
        <dbReference type="Proteomes" id="UP001150217"/>
    </source>
</evidence>
<dbReference type="EMBL" id="JANVFT010000045">
    <property type="protein sequence ID" value="KAJ4489121.1"/>
    <property type="molecule type" value="Genomic_DNA"/>
</dbReference>
<name>A0ABQ8VDB9_9AGAR</name>
<proteinExistence type="predicted"/>
<evidence type="ECO:0000313" key="2">
    <source>
        <dbReference type="EMBL" id="KAJ4489121.1"/>
    </source>
</evidence>
<accession>A0ABQ8VDB9</accession>
<evidence type="ECO:0000256" key="1">
    <source>
        <dbReference type="SAM" id="MobiDB-lite"/>
    </source>
</evidence>
<sequence>MTSTIVIAAQMLSTSCDLDERLESRNIFRKLLPETREQKLAFTSSNLDNMTKVLEAVRDLVIQSGTTAHKNEFHSLCQLCRKHNVELEKLERRIEEKGQSWANILRWDDNIGFLLKQLRDQVTIDKRVVIRASMKYRAELIDAGMVTITIEESPEVSQSSVSDTTTPMLNSNSSNQRDSSKSKIPTAIDIEMTNLSTTT</sequence>